<dbReference type="Proteomes" id="UP001302126">
    <property type="component" value="Unassembled WGS sequence"/>
</dbReference>
<dbReference type="Gene3D" id="3.90.470.20">
    <property type="entry name" value="4'-phosphopantetheinyl transferase domain"/>
    <property type="match status" value="1"/>
</dbReference>
<feature type="region of interest" description="Disordered" evidence="1">
    <location>
        <begin position="120"/>
        <end position="150"/>
    </location>
</feature>
<feature type="compositionally biased region" description="Basic and acidic residues" evidence="1">
    <location>
        <begin position="251"/>
        <end position="272"/>
    </location>
</feature>
<dbReference type="InterPro" id="IPR037143">
    <property type="entry name" value="4-PPantetheinyl_Trfase_dom_sf"/>
</dbReference>
<evidence type="ECO:0000256" key="1">
    <source>
        <dbReference type="SAM" id="MobiDB-lite"/>
    </source>
</evidence>
<feature type="region of interest" description="Disordered" evidence="1">
    <location>
        <begin position="295"/>
        <end position="370"/>
    </location>
</feature>
<feature type="region of interest" description="Disordered" evidence="1">
    <location>
        <begin position="380"/>
        <end position="399"/>
    </location>
</feature>
<feature type="region of interest" description="Disordered" evidence="1">
    <location>
        <begin position="251"/>
        <end position="274"/>
    </location>
</feature>
<sequence>MPPIPFPFPISVGTDICKISRIHKILSGPRAVRFIRLILTDEERKTPRPYMTAVMSQYWDKISDPVVAERVKAKALKDSAHFLAGRFAAKEAAIKAHPHRNLTFHKIIIKGETALLDYPGGLPRDPHHIENGDSSAPSDSVPQQVPTKTDELKGDTVLDKEALYAEAERKNHPLFISISSPPVCIIKGDYETGVEDQVAMISISHDTDYATATCLGWYHGGGKGDLTSPLRRASEREWTVEREATQRNLREQGRLIRTETERRRGERGERVNRLMSPFGTRKVVQYLDEGHRERLERERLQREQEQDEDQRREETEEERLARDREKEINQEWNRELGPRSIAQERRRKQIWGEAPRLEEGKDTKQEDDFYQSEELWEEFRKLMKPDSENSESSEKKGHQ</sequence>
<name>A0AAN7AKV1_9PEZI</name>
<proteinExistence type="predicted"/>
<protein>
    <recommendedName>
        <fullName evidence="4">4'-phosphopantetheinyl transferase domain-containing protein</fullName>
    </recommendedName>
</protein>
<dbReference type="EMBL" id="MU864354">
    <property type="protein sequence ID" value="KAK4192426.1"/>
    <property type="molecule type" value="Genomic_DNA"/>
</dbReference>
<dbReference type="AlphaFoldDB" id="A0AAN7AKV1"/>
<feature type="compositionally biased region" description="Polar residues" evidence="1">
    <location>
        <begin position="132"/>
        <end position="147"/>
    </location>
</feature>
<feature type="compositionally biased region" description="Basic and acidic residues" evidence="1">
    <location>
        <begin position="355"/>
        <end position="367"/>
    </location>
</feature>
<evidence type="ECO:0000313" key="3">
    <source>
        <dbReference type="Proteomes" id="UP001302126"/>
    </source>
</evidence>
<evidence type="ECO:0008006" key="4">
    <source>
        <dbReference type="Google" id="ProtNLM"/>
    </source>
</evidence>
<evidence type="ECO:0000313" key="2">
    <source>
        <dbReference type="EMBL" id="KAK4192426.1"/>
    </source>
</evidence>
<keyword evidence="3" id="KW-1185">Reference proteome</keyword>
<reference evidence="2" key="1">
    <citation type="journal article" date="2023" name="Mol. Phylogenet. Evol.">
        <title>Genome-scale phylogeny and comparative genomics of the fungal order Sordariales.</title>
        <authorList>
            <person name="Hensen N."/>
            <person name="Bonometti L."/>
            <person name="Westerberg I."/>
            <person name="Brannstrom I.O."/>
            <person name="Guillou S."/>
            <person name="Cros-Aarteil S."/>
            <person name="Calhoun S."/>
            <person name="Haridas S."/>
            <person name="Kuo A."/>
            <person name="Mondo S."/>
            <person name="Pangilinan J."/>
            <person name="Riley R."/>
            <person name="LaButti K."/>
            <person name="Andreopoulos B."/>
            <person name="Lipzen A."/>
            <person name="Chen C."/>
            <person name="Yan M."/>
            <person name="Daum C."/>
            <person name="Ng V."/>
            <person name="Clum A."/>
            <person name="Steindorff A."/>
            <person name="Ohm R.A."/>
            <person name="Martin F."/>
            <person name="Silar P."/>
            <person name="Natvig D.O."/>
            <person name="Lalanne C."/>
            <person name="Gautier V."/>
            <person name="Ament-Velasquez S.L."/>
            <person name="Kruys A."/>
            <person name="Hutchinson M.I."/>
            <person name="Powell A.J."/>
            <person name="Barry K."/>
            <person name="Miller A.N."/>
            <person name="Grigoriev I.V."/>
            <person name="Debuchy R."/>
            <person name="Gladieux P."/>
            <person name="Hiltunen Thoren M."/>
            <person name="Johannesson H."/>
        </authorList>
    </citation>
    <scope>NUCLEOTIDE SEQUENCE</scope>
    <source>
        <strain evidence="2">PSN309</strain>
    </source>
</reference>
<comment type="caution">
    <text evidence="2">The sequence shown here is derived from an EMBL/GenBank/DDBJ whole genome shotgun (WGS) entry which is preliminary data.</text>
</comment>
<accession>A0AAN7AKV1</accession>
<dbReference type="GO" id="GO:0000287">
    <property type="term" value="F:magnesium ion binding"/>
    <property type="evidence" value="ECO:0007669"/>
    <property type="project" value="InterPro"/>
</dbReference>
<gene>
    <name evidence="2" type="ORF">QBC35DRAFT_447271</name>
</gene>
<reference evidence="2" key="2">
    <citation type="submission" date="2023-05" db="EMBL/GenBank/DDBJ databases">
        <authorList>
            <consortium name="Lawrence Berkeley National Laboratory"/>
            <person name="Steindorff A."/>
            <person name="Hensen N."/>
            <person name="Bonometti L."/>
            <person name="Westerberg I."/>
            <person name="Brannstrom I.O."/>
            <person name="Guillou S."/>
            <person name="Cros-Aarteil S."/>
            <person name="Calhoun S."/>
            <person name="Haridas S."/>
            <person name="Kuo A."/>
            <person name="Mondo S."/>
            <person name="Pangilinan J."/>
            <person name="Riley R."/>
            <person name="Labutti K."/>
            <person name="Andreopoulos B."/>
            <person name="Lipzen A."/>
            <person name="Chen C."/>
            <person name="Yanf M."/>
            <person name="Daum C."/>
            <person name="Ng V."/>
            <person name="Clum A."/>
            <person name="Ohm R."/>
            <person name="Martin F."/>
            <person name="Silar P."/>
            <person name="Natvig D."/>
            <person name="Lalanne C."/>
            <person name="Gautier V."/>
            <person name="Ament-Velasquez S.L."/>
            <person name="Kruys A."/>
            <person name="Hutchinson M.I."/>
            <person name="Powell A.J."/>
            <person name="Barry K."/>
            <person name="Miller A.N."/>
            <person name="Grigoriev I.V."/>
            <person name="Debuchy R."/>
            <person name="Gladieux P."/>
            <person name="Thoren M.H."/>
            <person name="Johannesson H."/>
        </authorList>
    </citation>
    <scope>NUCLEOTIDE SEQUENCE</scope>
    <source>
        <strain evidence="2">PSN309</strain>
    </source>
</reference>
<dbReference type="SUPFAM" id="SSF56214">
    <property type="entry name" value="4'-phosphopantetheinyl transferase"/>
    <property type="match status" value="1"/>
</dbReference>
<organism evidence="2 3">
    <name type="scientific">Podospora australis</name>
    <dbReference type="NCBI Taxonomy" id="1536484"/>
    <lineage>
        <taxon>Eukaryota</taxon>
        <taxon>Fungi</taxon>
        <taxon>Dikarya</taxon>
        <taxon>Ascomycota</taxon>
        <taxon>Pezizomycotina</taxon>
        <taxon>Sordariomycetes</taxon>
        <taxon>Sordariomycetidae</taxon>
        <taxon>Sordariales</taxon>
        <taxon>Podosporaceae</taxon>
        <taxon>Podospora</taxon>
    </lineage>
</organism>
<dbReference type="GO" id="GO:0008897">
    <property type="term" value="F:holo-[acyl-carrier-protein] synthase activity"/>
    <property type="evidence" value="ECO:0007669"/>
    <property type="project" value="InterPro"/>
</dbReference>
<feature type="compositionally biased region" description="Basic and acidic residues" evidence="1">
    <location>
        <begin position="295"/>
        <end position="337"/>
    </location>
</feature>